<sequence length="215" mass="24898">MPFANLYKYFGVQRKNDEDLNEIQNCAKVDRTDSSDSTLSKCKKVCDSWLSVWSQNFLWIDNIDYDGQARAKCHWCKECGKVNSMATTCSSSLQSFAFSRHETTYCGYDIVARDHLLAAEAHHAKQCKATVQHLVKDQKQRKLKGDCDTKETQFNTFYYIVKEGQPLNQYNKVIALQIKNKCPDLQEHKKLYTSEEIKMDMLEAINSTLEEYICT</sequence>
<dbReference type="EMBL" id="JBJQND010000005">
    <property type="protein sequence ID" value="KAL3877201.1"/>
    <property type="molecule type" value="Genomic_DNA"/>
</dbReference>
<reference evidence="1 2" key="1">
    <citation type="submission" date="2024-11" db="EMBL/GenBank/DDBJ databases">
        <title>Chromosome-level genome assembly of the freshwater bivalve Anodonta woodiana.</title>
        <authorList>
            <person name="Chen X."/>
        </authorList>
    </citation>
    <scope>NUCLEOTIDE SEQUENCE [LARGE SCALE GENOMIC DNA]</scope>
    <source>
        <strain evidence="1">MN2024</strain>
        <tissue evidence="1">Gills</tissue>
    </source>
</reference>
<name>A0ABD3WUR1_SINWO</name>
<dbReference type="Proteomes" id="UP001634394">
    <property type="component" value="Unassembled WGS sequence"/>
</dbReference>
<gene>
    <name evidence="1" type="ORF">ACJMK2_034942</name>
</gene>
<accession>A0ABD3WUR1</accession>
<keyword evidence="2" id="KW-1185">Reference proteome</keyword>
<dbReference type="AlphaFoldDB" id="A0ABD3WUR1"/>
<proteinExistence type="predicted"/>
<protein>
    <submittedName>
        <fullName evidence="1">Uncharacterized protein</fullName>
    </submittedName>
</protein>
<organism evidence="1 2">
    <name type="scientific">Sinanodonta woodiana</name>
    <name type="common">Chinese pond mussel</name>
    <name type="synonym">Anodonta woodiana</name>
    <dbReference type="NCBI Taxonomy" id="1069815"/>
    <lineage>
        <taxon>Eukaryota</taxon>
        <taxon>Metazoa</taxon>
        <taxon>Spiralia</taxon>
        <taxon>Lophotrochozoa</taxon>
        <taxon>Mollusca</taxon>
        <taxon>Bivalvia</taxon>
        <taxon>Autobranchia</taxon>
        <taxon>Heteroconchia</taxon>
        <taxon>Palaeoheterodonta</taxon>
        <taxon>Unionida</taxon>
        <taxon>Unionoidea</taxon>
        <taxon>Unionidae</taxon>
        <taxon>Unioninae</taxon>
        <taxon>Sinanodonta</taxon>
    </lineage>
</organism>
<evidence type="ECO:0000313" key="2">
    <source>
        <dbReference type="Proteomes" id="UP001634394"/>
    </source>
</evidence>
<evidence type="ECO:0000313" key="1">
    <source>
        <dbReference type="EMBL" id="KAL3877201.1"/>
    </source>
</evidence>
<comment type="caution">
    <text evidence="1">The sequence shown here is derived from an EMBL/GenBank/DDBJ whole genome shotgun (WGS) entry which is preliminary data.</text>
</comment>